<dbReference type="InterPro" id="IPR008193">
    <property type="entry name" value="RNA_pol_Rpb11_13-16kDa_CS"/>
</dbReference>
<dbReference type="AlphaFoldDB" id="G0UCA6"/>
<dbReference type="InterPro" id="IPR009025">
    <property type="entry name" value="RBP11-like_dimer"/>
</dbReference>
<dbReference type="Pfam" id="PF13656">
    <property type="entry name" value="RNA_pol_L_2"/>
    <property type="match status" value="1"/>
</dbReference>
<organism evidence="7">
    <name type="scientific">Trypanosoma vivax (strain Y486)</name>
    <dbReference type="NCBI Taxonomy" id="1055687"/>
    <lineage>
        <taxon>Eukaryota</taxon>
        <taxon>Discoba</taxon>
        <taxon>Euglenozoa</taxon>
        <taxon>Kinetoplastea</taxon>
        <taxon>Metakinetoplastina</taxon>
        <taxon>Trypanosomatida</taxon>
        <taxon>Trypanosomatidae</taxon>
        <taxon>Trypanosoma</taxon>
        <taxon>Duttonella</taxon>
    </lineage>
</organism>
<dbReference type="PANTHER" id="PTHR13946">
    <property type="entry name" value="DNA-DIRECTED RNA POLYMERASE I,II,III"/>
    <property type="match status" value="1"/>
</dbReference>
<evidence type="ECO:0000256" key="1">
    <source>
        <dbReference type="ARBA" id="ARBA00004123"/>
    </source>
</evidence>
<dbReference type="EMBL" id="HE573027">
    <property type="protein sequence ID" value="CCC53456.1"/>
    <property type="molecule type" value="Genomic_DNA"/>
</dbReference>
<dbReference type="InterPro" id="IPR033898">
    <property type="entry name" value="RNAP_AC19"/>
</dbReference>
<dbReference type="PROSITE" id="PS01154">
    <property type="entry name" value="RNA_POL_L_13KD"/>
    <property type="match status" value="1"/>
</dbReference>
<gene>
    <name evidence="7" type="ORF">TVY486_1109400</name>
</gene>
<dbReference type="InterPro" id="IPR036603">
    <property type="entry name" value="RBP11-like"/>
</dbReference>
<dbReference type="GO" id="GO:0046983">
    <property type="term" value="F:protein dimerization activity"/>
    <property type="evidence" value="ECO:0007669"/>
    <property type="project" value="InterPro"/>
</dbReference>
<evidence type="ECO:0000259" key="6">
    <source>
        <dbReference type="Pfam" id="PF13656"/>
    </source>
</evidence>
<evidence type="ECO:0000256" key="4">
    <source>
        <dbReference type="ARBA" id="ARBA00023242"/>
    </source>
</evidence>
<dbReference type="EC" id="2.7.7.6" evidence="7"/>
<dbReference type="GO" id="GO:0003899">
    <property type="term" value="F:DNA-directed RNA polymerase activity"/>
    <property type="evidence" value="ECO:0007669"/>
    <property type="project" value="UniProtKB-EC"/>
</dbReference>
<keyword evidence="4" id="KW-0539">Nucleus</keyword>
<dbReference type="VEuPathDB" id="TriTrypDB:TvY486_1109400"/>
<proteinExistence type="inferred from homology"/>
<comment type="similarity">
    <text evidence="5">Belongs to the archaeal Rpo11/eukaryotic RPB11/RPC19 RNA polymerase subunit family.</text>
</comment>
<keyword evidence="3" id="KW-0804">Transcription</keyword>
<evidence type="ECO:0000256" key="5">
    <source>
        <dbReference type="ARBA" id="ARBA00025751"/>
    </source>
</evidence>
<dbReference type="GO" id="GO:0006383">
    <property type="term" value="P:transcription by RNA polymerase III"/>
    <property type="evidence" value="ECO:0007669"/>
    <property type="project" value="TreeGrafter"/>
</dbReference>
<keyword evidence="7" id="KW-0808">Transferase</keyword>
<name>G0UCA6_TRYVY</name>
<dbReference type="CDD" id="cd07029">
    <property type="entry name" value="RNAP_I_III_AC19"/>
    <property type="match status" value="1"/>
</dbReference>
<dbReference type="OMA" id="HEMRCER"/>
<comment type="subcellular location">
    <subcellularLocation>
        <location evidence="1">Nucleus</location>
    </subcellularLocation>
</comment>
<dbReference type="GO" id="GO:0006362">
    <property type="term" value="P:transcription elongation by RNA polymerase I"/>
    <property type="evidence" value="ECO:0007669"/>
    <property type="project" value="TreeGrafter"/>
</dbReference>
<dbReference type="SUPFAM" id="SSF55257">
    <property type="entry name" value="RBP11-like subunits of RNA polymerase"/>
    <property type="match status" value="1"/>
</dbReference>
<evidence type="ECO:0000256" key="3">
    <source>
        <dbReference type="ARBA" id="ARBA00023163"/>
    </source>
</evidence>
<dbReference type="GO" id="GO:0005736">
    <property type="term" value="C:RNA polymerase I complex"/>
    <property type="evidence" value="ECO:0007669"/>
    <property type="project" value="TreeGrafter"/>
</dbReference>
<evidence type="ECO:0000256" key="2">
    <source>
        <dbReference type="ARBA" id="ARBA00022478"/>
    </source>
</evidence>
<dbReference type="InterPro" id="IPR022905">
    <property type="entry name" value="Rpo11-like"/>
</dbReference>
<sequence>MSFHPRDAFILHQEQIRRYNEGDEVDTSTEQKVQINLQRLTETESAATVAFSHEDHTLGNSLRHVLMQNAQVTSAGYAIPHPLEEKMLLHVQSTAYVVDVVAEGLEQLASICDYTLKSFDNCINGVAHNGIKEEM</sequence>
<reference evidence="7" key="1">
    <citation type="journal article" date="2012" name="Proc. Natl. Acad. Sci. U.S.A.">
        <title>Antigenic diversity is generated by distinct evolutionary mechanisms in African trypanosome species.</title>
        <authorList>
            <person name="Jackson A.P."/>
            <person name="Berry A."/>
            <person name="Aslett M."/>
            <person name="Allison H.C."/>
            <person name="Burton P."/>
            <person name="Vavrova-Anderson J."/>
            <person name="Brown R."/>
            <person name="Browne H."/>
            <person name="Corton N."/>
            <person name="Hauser H."/>
            <person name="Gamble J."/>
            <person name="Gilderthorp R."/>
            <person name="Marcello L."/>
            <person name="McQuillan J."/>
            <person name="Otto T.D."/>
            <person name="Quail M.A."/>
            <person name="Sanders M.J."/>
            <person name="van Tonder A."/>
            <person name="Ginger M.L."/>
            <person name="Field M.C."/>
            <person name="Barry J.D."/>
            <person name="Hertz-Fowler C."/>
            <person name="Berriman M."/>
        </authorList>
    </citation>
    <scope>NUCLEOTIDE SEQUENCE</scope>
    <source>
        <strain evidence="7">Y486</strain>
    </source>
</reference>
<dbReference type="Gene3D" id="3.30.1360.10">
    <property type="entry name" value="RNA polymerase, RBP11-like subunit"/>
    <property type="match status" value="1"/>
</dbReference>
<keyword evidence="7" id="KW-0548">Nucleotidyltransferase</keyword>
<feature type="domain" description="DNA-directed RNA polymerase RBP11-like dimerisation" evidence="6">
    <location>
        <begin position="47"/>
        <end position="116"/>
    </location>
</feature>
<evidence type="ECO:0000313" key="7">
    <source>
        <dbReference type="EMBL" id="CCC53456.1"/>
    </source>
</evidence>
<protein>
    <submittedName>
        <fullName evidence="7">Putative DNA-dependent RNA polymerases</fullName>
        <ecNumber evidence="7">2.7.7.6</ecNumber>
    </submittedName>
</protein>
<dbReference type="HAMAP" id="MF_00261">
    <property type="entry name" value="RNApol_arch_Rpo11"/>
    <property type="match status" value="1"/>
</dbReference>
<dbReference type="GO" id="GO:0005666">
    <property type="term" value="C:RNA polymerase III complex"/>
    <property type="evidence" value="ECO:0007669"/>
    <property type="project" value="TreeGrafter"/>
</dbReference>
<keyword evidence="2" id="KW-0240">DNA-directed RNA polymerase</keyword>
<dbReference type="PANTHER" id="PTHR13946:SF28">
    <property type="entry name" value="DNA-DIRECTED RNA POLYMERASES I AND III SUBUNIT RPAC2"/>
    <property type="match status" value="1"/>
</dbReference>
<accession>G0UCA6</accession>
<dbReference type="GO" id="GO:0003677">
    <property type="term" value="F:DNA binding"/>
    <property type="evidence" value="ECO:0007669"/>
    <property type="project" value="InterPro"/>
</dbReference>